<proteinExistence type="predicted"/>
<evidence type="ECO:0000256" key="1">
    <source>
        <dbReference type="SAM" id="Phobius"/>
    </source>
</evidence>
<gene>
    <name evidence="2" type="ORF">OSTQU699_LOCUS2032</name>
</gene>
<protein>
    <submittedName>
        <fullName evidence="2">Uncharacterized protein</fullName>
    </submittedName>
</protein>
<comment type="caution">
    <text evidence="2">The sequence shown here is derived from an EMBL/GenBank/DDBJ whole genome shotgun (WGS) entry which is preliminary data.</text>
</comment>
<name>A0A8S1IPF4_9CHLO</name>
<accession>A0A8S1IPF4</accession>
<organism evidence="2 3">
    <name type="scientific">Ostreobium quekettii</name>
    <dbReference type="NCBI Taxonomy" id="121088"/>
    <lineage>
        <taxon>Eukaryota</taxon>
        <taxon>Viridiplantae</taxon>
        <taxon>Chlorophyta</taxon>
        <taxon>core chlorophytes</taxon>
        <taxon>Ulvophyceae</taxon>
        <taxon>TCBD clade</taxon>
        <taxon>Bryopsidales</taxon>
        <taxon>Ostreobineae</taxon>
        <taxon>Ostreobiaceae</taxon>
        <taxon>Ostreobium</taxon>
    </lineage>
</organism>
<feature type="transmembrane region" description="Helical" evidence="1">
    <location>
        <begin position="84"/>
        <end position="102"/>
    </location>
</feature>
<dbReference type="EMBL" id="CAJHUC010000525">
    <property type="protein sequence ID" value="CAD7696671.1"/>
    <property type="molecule type" value="Genomic_DNA"/>
</dbReference>
<evidence type="ECO:0000313" key="3">
    <source>
        <dbReference type="Proteomes" id="UP000708148"/>
    </source>
</evidence>
<keyword evidence="1" id="KW-0812">Transmembrane</keyword>
<keyword evidence="1" id="KW-0472">Membrane</keyword>
<keyword evidence="3" id="KW-1185">Reference proteome</keyword>
<feature type="transmembrane region" description="Helical" evidence="1">
    <location>
        <begin position="42"/>
        <end position="64"/>
    </location>
</feature>
<reference evidence="2" key="1">
    <citation type="submission" date="2020-12" db="EMBL/GenBank/DDBJ databases">
        <authorList>
            <person name="Iha C."/>
        </authorList>
    </citation>
    <scope>NUCLEOTIDE SEQUENCE</scope>
</reference>
<dbReference type="Proteomes" id="UP000708148">
    <property type="component" value="Unassembled WGS sequence"/>
</dbReference>
<dbReference type="AlphaFoldDB" id="A0A8S1IPF4"/>
<keyword evidence="1" id="KW-1133">Transmembrane helix</keyword>
<evidence type="ECO:0000313" key="2">
    <source>
        <dbReference type="EMBL" id="CAD7696671.1"/>
    </source>
</evidence>
<sequence>MLATLQVVRVCGEYLLHYEPAAATLVHPLGITGQQANYDVRLVCGVGVAGIHMDILAATAIAAFEGRGRHKGRRAWGWLSEVQLLNGLVFLICCGMLGVNLARRGRRADLPH</sequence>